<dbReference type="InterPro" id="IPR029062">
    <property type="entry name" value="Class_I_gatase-like"/>
</dbReference>
<evidence type="ECO:0000256" key="1">
    <source>
        <dbReference type="SAM" id="MobiDB-lite"/>
    </source>
</evidence>
<protein>
    <recommendedName>
        <fullName evidence="2">BPL/LPL catalytic domain-containing protein</fullName>
    </recommendedName>
</protein>
<dbReference type="SUPFAM" id="SSF52317">
    <property type="entry name" value="Class I glutamine amidotransferase-like"/>
    <property type="match status" value="1"/>
</dbReference>
<evidence type="ECO:0000259" key="2">
    <source>
        <dbReference type="PROSITE" id="PS51733"/>
    </source>
</evidence>
<dbReference type="Gene3D" id="3.30.930.10">
    <property type="entry name" value="Bira Bifunctional Protein, Domain 2"/>
    <property type="match status" value="1"/>
</dbReference>
<dbReference type="PANTHER" id="PTHR12835">
    <property type="entry name" value="BIOTIN PROTEIN LIGASE"/>
    <property type="match status" value="1"/>
</dbReference>
<evidence type="ECO:0000313" key="4">
    <source>
        <dbReference type="Proteomes" id="UP001562354"/>
    </source>
</evidence>
<keyword evidence="4" id="KW-1185">Reference proteome</keyword>
<dbReference type="GeneID" id="95979745"/>
<accession>A0ABR3P755</accession>
<feature type="compositionally biased region" description="Basic and acidic residues" evidence="1">
    <location>
        <begin position="356"/>
        <end position="374"/>
    </location>
</feature>
<evidence type="ECO:0000313" key="3">
    <source>
        <dbReference type="EMBL" id="KAL1301864.1"/>
    </source>
</evidence>
<dbReference type="RefSeq" id="XP_069198140.1">
    <property type="nucleotide sequence ID" value="XM_069345932.1"/>
</dbReference>
<dbReference type="PANTHER" id="PTHR12835:SF5">
    <property type="entry name" value="BIOTIN--PROTEIN LIGASE"/>
    <property type="match status" value="1"/>
</dbReference>
<feature type="domain" description="BPL/LPL catalytic" evidence="2">
    <location>
        <begin position="428"/>
        <end position="655"/>
    </location>
</feature>
<sequence>MADKRVNVLVYSGNGSTIESVKHCLWSLRRLLGPNYAVIPMTGETLLKEPWQATCALFVMPGGADLGYCRTLDGPGNRLISSYVKNGGKYLGLCAGGYYGSARCEFEVGRTGDGYEVVGDRELAFFPGTCRGLAFPEFVYQSEKGTRAAEISVNRQALISGGGAVPEVLRVYHNGGGVFVDAEKFEDRGVEILANYTERLHVDSGDGKAAVVHCKVGNGAAILTGPHPEFSAVNLNDKGKDRPDYPRIVEALLADDQKRIDFMKACLSRLGLQVNQTDDNIPSLSRLHLSSARPQDISDLVSSWSDIIEKDEDGKEIVKDEHDTFVVEREAPSSWSMSGVVEALPEAVQNILPESVRPEHYPHGTDKEKAKSAGDHSSAPKETASKPTEEGIVDYQAIPKRVVVHTSSIPEPKETPYFNHAAYYSSHLYFGDLYSLPQPTFGKTLLYGETVTSTNTILEKNTRLLETLSNGTTATATTQLAGRGRGNNVWVSPPGSLMFSTVIRHPLSLNSRAPVVFVQYILALAIVAGVKKYDPNHEAYENLPIRLKWPNDIYALHPSFATASATSANEDNNNQNNTTDAERNKFTKIGGILINSSYSSGDYTLVCGVGMNVTNPHPTTSLNALAAAYDLPPFNLERLLASILIQFEKLHLRFLVNGFSDAMVSDYEDVWLHSGQVVRLENEEGYPRARILGVTRDWGLLVAEEVVVDEYGYNAGGCRATGRKFELQSDANSFDFFKGLVRRKV</sequence>
<reference evidence="3 4" key="1">
    <citation type="submission" date="2024-07" db="EMBL/GenBank/DDBJ databases">
        <title>Draft sequence of the Neodothiora populina.</title>
        <authorList>
            <person name="Drown D.D."/>
            <person name="Schuette U.S."/>
            <person name="Buechlein A.B."/>
            <person name="Rusch D.R."/>
            <person name="Winton L.W."/>
            <person name="Adams G.A."/>
        </authorList>
    </citation>
    <scope>NUCLEOTIDE SEQUENCE [LARGE SCALE GENOMIC DNA]</scope>
    <source>
        <strain evidence="3 4">CPC 39397</strain>
    </source>
</reference>
<dbReference type="Proteomes" id="UP001562354">
    <property type="component" value="Unassembled WGS sequence"/>
</dbReference>
<dbReference type="InterPro" id="IPR004143">
    <property type="entry name" value="BPL_LPL_catalytic"/>
</dbReference>
<dbReference type="PROSITE" id="PS51733">
    <property type="entry name" value="BPL_LPL_CATALYTIC"/>
    <property type="match status" value="1"/>
</dbReference>
<dbReference type="CDD" id="cd03144">
    <property type="entry name" value="GATase1_ScBLP_like"/>
    <property type="match status" value="1"/>
</dbReference>
<dbReference type="Pfam" id="PF09825">
    <property type="entry name" value="BPL_N"/>
    <property type="match status" value="1"/>
</dbReference>
<gene>
    <name evidence="3" type="ORF">AAFC00_006046</name>
</gene>
<name>A0ABR3P755_9PEZI</name>
<feature type="region of interest" description="Disordered" evidence="1">
    <location>
        <begin position="354"/>
        <end position="392"/>
    </location>
</feature>
<dbReference type="EMBL" id="JBFMKM010000013">
    <property type="protein sequence ID" value="KAL1301864.1"/>
    <property type="molecule type" value="Genomic_DNA"/>
</dbReference>
<dbReference type="InterPro" id="IPR019197">
    <property type="entry name" value="Biotin-prot_ligase_N"/>
</dbReference>
<organism evidence="3 4">
    <name type="scientific">Neodothiora populina</name>
    <dbReference type="NCBI Taxonomy" id="2781224"/>
    <lineage>
        <taxon>Eukaryota</taxon>
        <taxon>Fungi</taxon>
        <taxon>Dikarya</taxon>
        <taxon>Ascomycota</taxon>
        <taxon>Pezizomycotina</taxon>
        <taxon>Dothideomycetes</taxon>
        <taxon>Dothideomycetidae</taxon>
        <taxon>Dothideales</taxon>
        <taxon>Dothioraceae</taxon>
        <taxon>Neodothiora</taxon>
    </lineage>
</organism>
<dbReference type="SUPFAM" id="SSF55681">
    <property type="entry name" value="Class II aaRS and biotin synthetases"/>
    <property type="match status" value="1"/>
</dbReference>
<proteinExistence type="predicted"/>
<dbReference type="InterPro" id="IPR045864">
    <property type="entry name" value="aa-tRNA-synth_II/BPL/LPL"/>
</dbReference>
<comment type="caution">
    <text evidence="3">The sequence shown here is derived from an EMBL/GenBank/DDBJ whole genome shotgun (WGS) entry which is preliminary data.</text>
</comment>
<dbReference type="Pfam" id="PF03099">
    <property type="entry name" value="BPL_LplA_LipB"/>
    <property type="match status" value="1"/>
</dbReference>